<dbReference type="RefSeq" id="WP_221431952.1">
    <property type="nucleotide sequence ID" value="NZ_CP081294.1"/>
</dbReference>
<dbReference type="EMBL" id="CP081294">
    <property type="protein sequence ID" value="QZD96228.1"/>
    <property type="molecule type" value="Genomic_DNA"/>
</dbReference>
<proteinExistence type="predicted"/>
<evidence type="ECO:0000313" key="2">
    <source>
        <dbReference type="Proteomes" id="UP000824321"/>
    </source>
</evidence>
<protein>
    <submittedName>
        <fullName evidence="1">Uncharacterized protein</fullName>
    </submittedName>
</protein>
<keyword evidence="2" id="KW-1185">Reference proteome</keyword>
<name>A0ABX9AAK3_9SPHN</name>
<evidence type="ECO:0000313" key="1">
    <source>
        <dbReference type="EMBL" id="QZD96228.1"/>
    </source>
</evidence>
<accession>A0ABX9AAK3</accession>
<gene>
    <name evidence="1" type="ORF">K3136_05930</name>
</gene>
<dbReference type="Proteomes" id="UP000824321">
    <property type="component" value="Chromosome"/>
</dbReference>
<organism evidence="1 2">
    <name type="scientific">Qipengyuania gelatinilytica</name>
    <dbReference type="NCBI Taxonomy" id="2867231"/>
    <lineage>
        <taxon>Bacteria</taxon>
        <taxon>Pseudomonadati</taxon>
        <taxon>Pseudomonadota</taxon>
        <taxon>Alphaproteobacteria</taxon>
        <taxon>Sphingomonadales</taxon>
        <taxon>Erythrobacteraceae</taxon>
        <taxon>Qipengyuania</taxon>
    </lineage>
</organism>
<reference evidence="1 2" key="1">
    <citation type="submission" date="2021-08" db="EMBL/GenBank/DDBJ databases">
        <title>Comparative Genomics Analysis of the Genus Qipengyuania Reveals Extensive Genetic Diversity and Metabolic Versatility, Including the Description of Fifteen Novel Species.</title>
        <authorList>
            <person name="Liu Y."/>
        </authorList>
    </citation>
    <scope>NUCLEOTIDE SEQUENCE [LARGE SCALE GENOMIC DNA]</scope>
    <source>
        <strain evidence="1 2">1NDH1</strain>
    </source>
</reference>
<sequence length="226" mass="25474">MNSGEILVERLRNSVKPEIGFHDALKVVLERAETDPAIKEMVLAKLGAKSSLNAILDPFPDHPQRFEVSIWDNQYGREVSKVEARYCIAVTAFENRKTVFEGKADLRDIETVIKKAKRWKMTELEKASLAKIASDYPDSLVGRMIIHKRGTGGRHVHEDHFVVCRDPVTAGDVRLVIPKREIEIGGFVTTLPDGSAFATKSNAKGKSRILFQSRLNKRSECNWSSW</sequence>